<evidence type="ECO:0000313" key="4">
    <source>
        <dbReference type="Proteomes" id="UP001303222"/>
    </source>
</evidence>
<proteinExistence type="predicted"/>
<dbReference type="InterPro" id="IPR056884">
    <property type="entry name" value="NPHP3-like_N"/>
</dbReference>
<gene>
    <name evidence="3" type="ORF">QBC32DRAFT_318671</name>
</gene>
<feature type="domain" description="Nephrocystin 3-like N-terminal" evidence="2">
    <location>
        <begin position="183"/>
        <end position="284"/>
    </location>
</feature>
<keyword evidence="1" id="KW-0677">Repeat</keyword>
<dbReference type="AlphaFoldDB" id="A0AAN6NKM9"/>
<reference evidence="3" key="1">
    <citation type="journal article" date="2023" name="Mol. Phylogenet. Evol.">
        <title>Genome-scale phylogeny and comparative genomics of the fungal order Sordariales.</title>
        <authorList>
            <person name="Hensen N."/>
            <person name="Bonometti L."/>
            <person name="Westerberg I."/>
            <person name="Brannstrom I.O."/>
            <person name="Guillou S."/>
            <person name="Cros-Aarteil S."/>
            <person name="Calhoun S."/>
            <person name="Haridas S."/>
            <person name="Kuo A."/>
            <person name="Mondo S."/>
            <person name="Pangilinan J."/>
            <person name="Riley R."/>
            <person name="LaButti K."/>
            <person name="Andreopoulos B."/>
            <person name="Lipzen A."/>
            <person name="Chen C."/>
            <person name="Yan M."/>
            <person name="Daum C."/>
            <person name="Ng V."/>
            <person name="Clum A."/>
            <person name="Steindorff A."/>
            <person name="Ohm R.A."/>
            <person name="Martin F."/>
            <person name="Silar P."/>
            <person name="Natvig D.O."/>
            <person name="Lalanne C."/>
            <person name="Gautier V."/>
            <person name="Ament-Velasquez S.L."/>
            <person name="Kruys A."/>
            <person name="Hutchinson M.I."/>
            <person name="Powell A.J."/>
            <person name="Barry K."/>
            <person name="Miller A.N."/>
            <person name="Grigoriev I.V."/>
            <person name="Debuchy R."/>
            <person name="Gladieux P."/>
            <person name="Hiltunen Thoren M."/>
            <person name="Johannesson H."/>
        </authorList>
    </citation>
    <scope>NUCLEOTIDE SEQUENCE</scope>
    <source>
        <strain evidence="3">CBS 626.80</strain>
    </source>
</reference>
<evidence type="ECO:0000313" key="3">
    <source>
        <dbReference type="EMBL" id="KAK3947589.1"/>
    </source>
</evidence>
<evidence type="ECO:0000259" key="2">
    <source>
        <dbReference type="Pfam" id="PF24883"/>
    </source>
</evidence>
<reference evidence="3" key="2">
    <citation type="submission" date="2023-06" db="EMBL/GenBank/DDBJ databases">
        <authorList>
            <consortium name="Lawrence Berkeley National Laboratory"/>
            <person name="Mondo S.J."/>
            <person name="Hensen N."/>
            <person name="Bonometti L."/>
            <person name="Westerberg I."/>
            <person name="Brannstrom I.O."/>
            <person name="Guillou S."/>
            <person name="Cros-Aarteil S."/>
            <person name="Calhoun S."/>
            <person name="Haridas S."/>
            <person name="Kuo A."/>
            <person name="Pangilinan J."/>
            <person name="Riley R."/>
            <person name="Labutti K."/>
            <person name="Andreopoulos B."/>
            <person name="Lipzen A."/>
            <person name="Chen C."/>
            <person name="Yanf M."/>
            <person name="Daum C."/>
            <person name="Ng V."/>
            <person name="Clum A."/>
            <person name="Steindorff A."/>
            <person name="Ohm R."/>
            <person name="Martin F."/>
            <person name="Silar P."/>
            <person name="Natvig D."/>
            <person name="Lalanne C."/>
            <person name="Gautier V."/>
            <person name="Ament-Velasquez S.L."/>
            <person name="Kruys A."/>
            <person name="Hutchinson M.I."/>
            <person name="Powell A.J."/>
            <person name="Barry K."/>
            <person name="Miller A.N."/>
            <person name="Grigoriev I.V."/>
            <person name="Debuchy R."/>
            <person name="Gladieux P."/>
            <person name="Thoren M.H."/>
            <person name="Johannesson H."/>
        </authorList>
    </citation>
    <scope>NUCLEOTIDE SEQUENCE</scope>
    <source>
        <strain evidence="3">CBS 626.80</strain>
    </source>
</reference>
<keyword evidence="4" id="KW-1185">Reference proteome</keyword>
<organism evidence="3 4">
    <name type="scientific">Pseudoneurospora amorphoporcata</name>
    <dbReference type="NCBI Taxonomy" id="241081"/>
    <lineage>
        <taxon>Eukaryota</taxon>
        <taxon>Fungi</taxon>
        <taxon>Dikarya</taxon>
        <taxon>Ascomycota</taxon>
        <taxon>Pezizomycotina</taxon>
        <taxon>Sordariomycetes</taxon>
        <taxon>Sordariomycetidae</taxon>
        <taxon>Sordariales</taxon>
        <taxon>Sordariaceae</taxon>
        <taxon>Pseudoneurospora</taxon>
    </lineage>
</organism>
<comment type="caution">
    <text evidence="3">The sequence shown here is derived from an EMBL/GenBank/DDBJ whole genome shotgun (WGS) entry which is preliminary data.</text>
</comment>
<evidence type="ECO:0000256" key="1">
    <source>
        <dbReference type="ARBA" id="ARBA00022737"/>
    </source>
</evidence>
<accession>A0AAN6NKM9</accession>
<name>A0AAN6NKM9_9PEZI</name>
<protein>
    <recommendedName>
        <fullName evidence="2">Nephrocystin 3-like N-terminal domain-containing protein</fullName>
    </recommendedName>
</protein>
<dbReference type="EMBL" id="MU859334">
    <property type="protein sequence ID" value="KAK3947589.1"/>
    <property type="molecule type" value="Genomic_DNA"/>
</dbReference>
<sequence>MDPEPALHPPEHALSGLKDCITEAYYNSLLLLSLAVCHLRDSARHLKAVFKLEDMEGHVKNVLDRGRELDHAANLCERYCNLESRGKIALLHEIAQSSYETLEVLRGQRSLLLDIHQELVLSKLHIVKTAAFDHFDRNSEPECHPETRATLLRDMRWVWDPEGDSIFWFQGMAGDGDLGMARMLFPTIASQLAMQLPSLAQSLKFALERESNVGEKSMEMQFEKLIFQPLQGITVGRSKLTAFILIIDALDECDPESDATTVIRLLPRLKLLSSVRLKFFVTSRPEFPILLEFDKIKGTYEELALHHVEEDVMTHDLEVYFESELTNIKSLAG</sequence>
<dbReference type="Proteomes" id="UP001303222">
    <property type="component" value="Unassembled WGS sequence"/>
</dbReference>
<dbReference type="Pfam" id="PF24883">
    <property type="entry name" value="NPHP3_N"/>
    <property type="match status" value="1"/>
</dbReference>